<evidence type="ECO:0000256" key="4">
    <source>
        <dbReference type="ARBA" id="ARBA00023274"/>
    </source>
</evidence>
<dbReference type="InterPro" id="IPR040049">
    <property type="entry name" value="Ribosomal_mS25/mL61"/>
</dbReference>
<dbReference type="EMBL" id="AQGS01000024">
    <property type="protein sequence ID" value="EPS45041.1"/>
    <property type="molecule type" value="Genomic_DNA"/>
</dbReference>
<organism evidence="6 7">
    <name type="scientific">Dactylellina haptotyla (strain CBS 200.50)</name>
    <name type="common">Nematode-trapping fungus</name>
    <name type="synonym">Monacrosporium haptotylum</name>
    <dbReference type="NCBI Taxonomy" id="1284197"/>
    <lineage>
        <taxon>Eukaryota</taxon>
        <taxon>Fungi</taxon>
        <taxon>Dikarya</taxon>
        <taxon>Ascomycota</taxon>
        <taxon>Pezizomycotina</taxon>
        <taxon>Orbiliomycetes</taxon>
        <taxon>Orbiliales</taxon>
        <taxon>Orbiliaceae</taxon>
        <taxon>Dactylellina</taxon>
    </lineage>
</organism>
<keyword evidence="4" id="KW-0687">Ribonucleoprotein</keyword>
<evidence type="ECO:0000256" key="2">
    <source>
        <dbReference type="ARBA" id="ARBA00022980"/>
    </source>
</evidence>
<sequence>MPSPTARYRWLRAQLHSIRNGTGAAVLPPNISRLALSFNYKTANGHMGAKKFFRECLPRLKYHNPNVDMPVTRSNATEGPATMTVHFFDPEAFEKLSQAKKKTQAQVQPETVSTVEINMLNRFSEDIMKELIEKTSATVYSEPPRSAELEEEAAYLAKKREGELAEKYKLQRAGRKRVTNELEAQADILSSIQSQSS</sequence>
<keyword evidence="3" id="KW-0496">Mitochondrion</keyword>
<dbReference type="Proteomes" id="UP000015100">
    <property type="component" value="Unassembled WGS sequence"/>
</dbReference>
<dbReference type="InterPro" id="IPR036249">
    <property type="entry name" value="Thioredoxin-like_sf"/>
</dbReference>
<dbReference type="STRING" id="1284197.S8AVP5"/>
<keyword evidence="2" id="KW-0689">Ribosomal protein</keyword>
<reference evidence="7" key="2">
    <citation type="submission" date="2013-04" db="EMBL/GenBank/DDBJ databases">
        <title>Genomic mechanisms accounting for the adaptation to parasitism in nematode-trapping fungi.</title>
        <authorList>
            <person name="Ahren D.G."/>
        </authorList>
    </citation>
    <scope>NUCLEOTIDE SEQUENCE [LARGE SCALE GENOMIC DNA]</scope>
    <source>
        <strain evidence="7">CBS 200.50</strain>
    </source>
</reference>
<dbReference type="InterPro" id="IPR007741">
    <property type="entry name" value="Ribosomal_mL43/mS25/NADH_DH"/>
</dbReference>
<accession>S8AVP5</accession>
<evidence type="ECO:0000256" key="3">
    <source>
        <dbReference type="ARBA" id="ARBA00023128"/>
    </source>
</evidence>
<dbReference type="SMART" id="SM00916">
    <property type="entry name" value="L51_S25_CI-B8"/>
    <property type="match status" value="1"/>
</dbReference>
<dbReference type="OMA" id="FRECLPR"/>
<dbReference type="HOGENOM" id="CLU_094283_0_0_1"/>
<gene>
    <name evidence="6" type="ORF">H072_1066</name>
</gene>
<dbReference type="AlphaFoldDB" id="S8AVP5"/>
<reference evidence="6 7" key="1">
    <citation type="journal article" date="2013" name="PLoS Genet.">
        <title>Genomic mechanisms accounting for the adaptation to parasitism in nematode-trapping fungi.</title>
        <authorList>
            <person name="Meerupati T."/>
            <person name="Andersson K.M."/>
            <person name="Friman E."/>
            <person name="Kumar D."/>
            <person name="Tunlid A."/>
            <person name="Ahren D."/>
        </authorList>
    </citation>
    <scope>NUCLEOTIDE SEQUENCE [LARGE SCALE GENOMIC DNA]</scope>
    <source>
        <strain evidence="6 7">CBS 200.50</strain>
    </source>
</reference>
<dbReference type="GO" id="GO:0005840">
    <property type="term" value="C:ribosome"/>
    <property type="evidence" value="ECO:0007669"/>
    <property type="project" value="UniProtKB-KW"/>
</dbReference>
<protein>
    <recommendedName>
        <fullName evidence="5">Ribosomal protein/NADH dehydrogenase domain-containing protein</fullName>
    </recommendedName>
</protein>
<dbReference type="PANTHER" id="PTHR13274:SF2">
    <property type="entry name" value="SMALL RIBOSOMAL SUBUNIT PROTEIN MS25"/>
    <property type="match status" value="1"/>
</dbReference>
<dbReference type="GO" id="GO:0005739">
    <property type="term" value="C:mitochondrion"/>
    <property type="evidence" value="ECO:0007669"/>
    <property type="project" value="UniProtKB-SubCell"/>
</dbReference>
<dbReference type="SUPFAM" id="SSF52833">
    <property type="entry name" value="Thioredoxin-like"/>
    <property type="match status" value="1"/>
</dbReference>
<dbReference type="GO" id="GO:1990904">
    <property type="term" value="C:ribonucleoprotein complex"/>
    <property type="evidence" value="ECO:0007669"/>
    <property type="project" value="UniProtKB-KW"/>
</dbReference>
<evidence type="ECO:0000313" key="7">
    <source>
        <dbReference type="Proteomes" id="UP000015100"/>
    </source>
</evidence>
<dbReference type="PANTHER" id="PTHR13274">
    <property type="entry name" value="MITOCHONDRIAL RIBOSOMAL PROTEIN S25"/>
    <property type="match status" value="1"/>
</dbReference>
<evidence type="ECO:0000259" key="5">
    <source>
        <dbReference type="SMART" id="SM00916"/>
    </source>
</evidence>
<feature type="domain" description="Ribosomal protein/NADH dehydrogenase" evidence="5">
    <location>
        <begin position="41"/>
        <end position="138"/>
    </location>
</feature>
<keyword evidence="7" id="KW-1185">Reference proteome</keyword>
<evidence type="ECO:0000313" key="6">
    <source>
        <dbReference type="EMBL" id="EPS45041.1"/>
    </source>
</evidence>
<dbReference type="GO" id="GO:0003735">
    <property type="term" value="F:structural constituent of ribosome"/>
    <property type="evidence" value="ECO:0007669"/>
    <property type="project" value="InterPro"/>
</dbReference>
<dbReference type="eggNOG" id="ENOG502SDFJ">
    <property type="taxonomic scope" value="Eukaryota"/>
</dbReference>
<proteinExistence type="predicted"/>
<dbReference type="Pfam" id="PF05047">
    <property type="entry name" value="L51_S25_CI-B8"/>
    <property type="match status" value="1"/>
</dbReference>
<dbReference type="OrthoDB" id="1696305at2759"/>
<evidence type="ECO:0000256" key="1">
    <source>
        <dbReference type="ARBA" id="ARBA00004173"/>
    </source>
</evidence>
<comment type="subcellular location">
    <subcellularLocation>
        <location evidence="1">Mitochondrion</location>
    </subcellularLocation>
</comment>
<comment type="caution">
    <text evidence="6">The sequence shown here is derived from an EMBL/GenBank/DDBJ whole genome shotgun (WGS) entry which is preliminary data.</text>
</comment>
<name>S8AVP5_DACHA</name>